<name>A0A561BPU2_9ACTN</name>
<dbReference type="AlphaFoldDB" id="A0A561BPU2"/>
<feature type="transmembrane region" description="Helical" evidence="2">
    <location>
        <begin position="74"/>
        <end position="93"/>
    </location>
</feature>
<feature type="transmembrane region" description="Helical" evidence="2">
    <location>
        <begin position="42"/>
        <end position="62"/>
    </location>
</feature>
<feature type="compositionally biased region" description="Basic and acidic residues" evidence="1">
    <location>
        <begin position="200"/>
        <end position="225"/>
    </location>
</feature>
<feature type="region of interest" description="Disordered" evidence="1">
    <location>
        <begin position="328"/>
        <end position="352"/>
    </location>
</feature>
<dbReference type="OrthoDB" id="3827100at2"/>
<evidence type="ECO:0000313" key="4">
    <source>
        <dbReference type="Proteomes" id="UP000318380"/>
    </source>
</evidence>
<keyword evidence="4" id="KW-1185">Reference proteome</keyword>
<reference evidence="3 4" key="1">
    <citation type="submission" date="2019-06" db="EMBL/GenBank/DDBJ databases">
        <title>Sequencing the genomes of 1000 actinobacteria strains.</title>
        <authorList>
            <person name="Klenk H.-P."/>
        </authorList>
    </citation>
    <scope>NUCLEOTIDE SEQUENCE [LARGE SCALE GENOMIC DNA]</scope>
    <source>
        <strain evidence="3 4">DSM 24683</strain>
    </source>
</reference>
<evidence type="ECO:0000313" key="3">
    <source>
        <dbReference type="EMBL" id="TWD80867.1"/>
    </source>
</evidence>
<dbReference type="RefSeq" id="WP_145805195.1">
    <property type="nucleotide sequence ID" value="NZ_VIVK01000001.1"/>
</dbReference>
<dbReference type="EMBL" id="VIVK01000001">
    <property type="protein sequence ID" value="TWD80867.1"/>
    <property type="molecule type" value="Genomic_DNA"/>
</dbReference>
<feature type="region of interest" description="Disordered" evidence="1">
    <location>
        <begin position="124"/>
        <end position="271"/>
    </location>
</feature>
<keyword evidence="2" id="KW-0472">Membrane</keyword>
<proteinExistence type="predicted"/>
<feature type="compositionally biased region" description="Basic and acidic residues" evidence="1">
    <location>
        <begin position="233"/>
        <end position="250"/>
    </location>
</feature>
<evidence type="ECO:0000256" key="1">
    <source>
        <dbReference type="SAM" id="MobiDB-lite"/>
    </source>
</evidence>
<feature type="compositionally biased region" description="Polar residues" evidence="1">
    <location>
        <begin position="133"/>
        <end position="145"/>
    </location>
</feature>
<organism evidence="3 4">
    <name type="scientific">Kribbella amoyensis</name>
    <dbReference type="NCBI Taxonomy" id="996641"/>
    <lineage>
        <taxon>Bacteria</taxon>
        <taxon>Bacillati</taxon>
        <taxon>Actinomycetota</taxon>
        <taxon>Actinomycetes</taxon>
        <taxon>Propionibacteriales</taxon>
        <taxon>Kribbellaceae</taxon>
        <taxon>Kribbella</taxon>
    </lineage>
</organism>
<gene>
    <name evidence="3" type="ORF">FB561_1964</name>
</gene>
<accession>A0A561BPU2</accession>
<sequence length="352" mass="38558">MSWSTGADRSSSYAWGWLFSVWMLTGIGVLTALLLATPATCLVLFLVGFGIGITVFLSRRLAEEEDPRKVIGSVFRSSVVAGVVAVALCGYALSARTATVGLVAVVVLTSPPVVGWFTSRRGKSRRDRAPWAGQSTPPQLPSPSEWSWRVPPDDDPAQTSTGGRDRGNAGNEPTGRGRRRRARRGKPDREVTRHKPGPSKTEHTSNTEHTEQGRRAKDDADKARTDSGSAHQNSEKSRAGNDWTSRERSGNDWTNSDRGSRDASDRPGVGMDARRLTDAELCLAWRRSFTSLQKAGTVRERLNVIAARVAYLDELERRDPAGFSRWLESNPRAAGNPSRFFTPGSNDQHEST</sequence>
<keyword evidence="2" id="KW-0812">Transmembrane</keyword>
<dbReference type="Proteomes" id="UP000318380">
    <property type="component" value="Unassembled WGS sequence"/>
</dbReference>
<evidence type="ECO:0000256" key="2">
    <source>
        <dbReference type="SAM" id="Phobius"/>
    </source>
</evidence>
<feature type="transmembrane region" description="Helical" evidence="2">
    <location>
        <begin position="12"/>
        <end position="36"/>
    </location>
</feature>
<keyword evidence="2" id="KW-1133">Transmembrane helix</keyword>
<protein>
    <submittedName>
        <fullName evidence="3">Uncharacterized protein</fullName>
    </submittedName>
</protein>
<comment type="caution">
    <text evidence="3">The sequence shown here is derived from an EMBL/GenBank/DDBJ whole genome shotgun (WGS) entry which is preliminary data.</text>
</comment>
<feature type="transmembrane region" description="Helical" evidence="2">
    <location>
        <begin position="99"/>
        <end position="118"/>
    </location>
</feature>